<feature type="domain" description="Protein UNC80 C-terminal" evidence="3">
    <location>
        <begin position="2595"/>
        <end position="2738"/>
    </location>
</feature>
<feature type="compositionally biased region" description="Basic residues" evidence="1">
    <location>
        <begin position="663"/>
        <end position="672"/>
    </location>
</feature>
<evidence type="ECO:0000313" key="6">
    <source>
        <dbReference type="WBParaSite" id="TTAC_0000865001-mRNA-1"/>
    </source>
</evidence>
<dbReference type="Pfam" id="PF20262">
    <property type="entry name" value="UNC80_C"/>
    <property type="match status" value="4"/>
</dbReference>
<feature type="domain" description="Protein UNC80 C-terminal" evidence="3">
    <location>
        <begin position="2316"/>
        <end position="2436"/>
    </location>
</feature>
<feature type="compositionally biased region" description="Polar residues" evidence="1">
    <location>
        <begin position="529"/>
        <end position="546"/>
    </location>
</feature>
<dbReference type="PANTHER" id="PTHR31781:SF1">
    <property type="entry name" value="PROTEIN UNC-80 HOMOLOG"/>
    <property type="match status" value="1"/>
</dbReference>
<feature type="compositionally biased region" description="Gly residues" evidence="1">
    <location>
        <begin position="2064"/>
        <end position="2081"/>
    </location>
</feature>
<sequence length="3049" mass="333330">MDSVIQAVENIATRNISYSTTGCSEKWSYHNSFGQSFTGEGTRGAEGVIISSLMGTLVRRFVRCRRELATQENISLFTEVRHLLTYLKSVHGNTFRRALLCSLLCPMRTAFMRNKPSVMLPRPRMLSTRNSLWPTPASKRPSMVVPPTDFIDVGDFTPGLQNKRLHGQNWKSAETKYYKPVIERRLVDLPALKENLRDFAFLLECLEPGTLPEPQLVASFLDLNAPVLARACLLLECAFFVHRCNRGEWPAWMKINLPLPMQQAEHLTQSTTSQRIAISISGPASTGADPIDMRSSAFRTAAQIQWSAGRLFHSWAEALGIRIMAFLEENSSAEIYLSRDFQSDENFLDDATVNPNGDSCPYALLVMAVQLLNEITTFLRESHQHATRAQMVAASSSSSSATARTVDHSNQWDSGGGGGANGPRTLAGTSAVPSFGALKSTRRRLSILMPMFAQPEVKEKHNSVYIELSNVRGEDGDTASRITDEYGKQSNRINANLVKLREYAQLIPLPSIVVRKSVSKSLTRKRQRSGSFRQSFQLSSLMNNPRSAKAEGGKKKTKDTFSLIFLSSPSDSPGLRRMSSRASTCGGEGVVNSGGAPDASLDDGAGGAYGTRASRHAPPMSSSASTSLRPEPSSSAGVGGRRSESGEALACPETDAELDFNKRSPRRDRRRTSLGAVRDPSRSSSSRTQNQTLVADFYSSNMPWIPAVIAFAKRTTFGCKHQPICEANCFDRQQQQLRSLLQAIRQVYSSTTESSFIRSVDELPEGRRVRGTVGDTIVTPDVRSGNGGGPSCQCTSDSISGAGGAGNEEEESGYSDEVNDSDQDIVGNGGLEDLLRLALNPTPLLRGAGPAPTSAFGVVGGDSELETSASILHRVFGGRDHQDKRNALFNRNTKRKESSVFTSGWREATTPIFDRFRRKGTPKRGSGAGASDDCGAGGFCGPGGLSSLMNLSLLAGAGTGLTAANSSPSLVRLLEAVKSGLANGTTLSVEGDDAQSEEAELGKTKVRPLAHQTDSPELMYLDTQVQSLRSSFFNLLNKGALLLSSEQLEEVVPLAWELLLEADPELTSSAASLILFAAVKCPAFVQKLLYAELQHVDLNSRLNAVLRFRALWTARQQVWSRLEEGASQCLKVPPPLIEYVLPSPTLGNPSVQVPDPAWETRKGTSAEEVQLKQNEATKTFVTASTSRRKQQQELLARAVTAAKLARDEARSLFHITTSAILELAATEVVFSKDHRGDEAGGGDDGSEQMFLAVSGDANAVIITASPPPPHASATATALAAAAPAAEEFNLAARKVSFAPMNRSLNMQTRSLSWRNGSFPLFRDNVTLADDDEAGNSNASMLLTHQLKMAQTFFPSCICAATLPLTNLMDDCAVNNEGIAVSTVVEAVIWQCLLEDTSLFLRYIFEKLTRVPHKDDLISVIRKLVQRLPELPMQTAHILFNNLVGCIMFHVRTPSFNAPDSIASILCVLHMIIPYVKNIYFKDLKQTFRREQIDSTLLVTANLPCAKQFNVFCDTICVAQLVKLQDDNKDYRFNDILTEALEGNSVPHSEYHLHVLCDDRSNIIRNSNHYVRDFYPFKRNHIPKLKLMRVDRETGQQLLQRNAFSLKVQEVGKLLLVKTILQTTAASHMSNHILFLREELVKLPSFPRKALEAEFTLYECGDMGKALFAMDSMHKLTWCQLINSMFQKMTSTFPWSTDLQLFLNVYNGTLVLHAEDTTILRQCLAFYLQCCYQFKMIFSVNGYLSILPTIIRVYHNNQHNGILKHAIEFIFKQFYIMHRTPFILQMFGSIANYIDLSPDDTVQPNFYRVRPETLYQLLRAIGREIPDTLGILQLCSFSKPLKALDFCYADDSQSWSIFETVNLCVTVQVYAPESYRSRQMMVILQAMFPYILRDLPVICCEECTGADSRKFELQAIQQLSVMVKQLICTTEWMTRRSDDTKSVVSSTTSSSSVPGGPRGLGGASVKRLASADQPAKMPEWASAISGNYSNRRHHQHHSQMQYRLQRNFTRSGSPSSGAIGSGGRRPPSVEPPGKRSMRRQRHSGDSFGGASGALKRSASAVMSVSGGGGGSSSSGGGGGGGDSGHHIGTPSGWRKSSIEPREAILQIASEFLTVAHRRLGELGERQKSSELLDGKAFMRLSELAQSIVKQFPHNVNLLKSQPLQRFFLEVLPLADWSHESLRSCKALETLVGRLNRTLPKMLETASVRLFNDYLKRSLVVGPNAWWSTERLFTTPPQATITMVTAQHLGRRATTTAGGERSVTSTPGVTFHPELITSTTERRTPPRVPLSPTSTGSTMTSSLAKGAAASPSSAERVAPTTTTGGGTETSCLPAGFAAEATRFIALMLSCLESSYRLKDLCERANFEFCRCPTIFEGGTENLSNYLAYLIVPLLFQCSTGRGDYPSLSKENVYYALEVCLSGLFVGSEKCSSEGGVTSTGTEVGGAGSSRPSGVAFDHVAFEGPKKLGIHSSFIMANSKSNQPMGPVGEGCGVGSGGGGGGIKTSLGQSMSGTVGVTGLLQLPNLLGGPPVTGSTWELIGPSGLACDLGGGRMHGCIVNLIGPTLHSMKHPKMEEISGASAVGALHPGINTGFSSNSVGAGHANSSILSNHEKNVQSQIDIVHRLAFLGLKLILIVYPRHTLAKSRHIIASLAKLAFYRCCGVQLWKFLDFVVTYRPSIFMHMAPFFRFQVLNFQCETQGEQAFQQIIGQKLIGLHLPPQQTIVTLLKELLLDLQILREEKQMLNLMRQKHQLFLSPRQMHDSSVLSPSAPSDSANSVASTPLPGILRHPSEKHFCILEGGQVRPFSQIEFRQSLLRRTSGKRITAHDGSRFLSHHRTLSQRKPILTGEVTAIFNEKTKGELRRAITTAEGGERRFGRYLSGLTNTALSPNGNNTVDVKDITVMDELNAPANPLIAAAVATSLYGSAMQIMLTAPFPLIVAYVKPLKFASAAPYTHVREKAREELPDLIGVTDPSEPFKPSRPQLRSSKLTDNIPLVDLHTSPSTSFPPITPLSPPQFQDPIVVSTFDSQPTAVSQRPRSHADTLTKIRYV</sequence>
<feature type="domain" description="Protein UNC80 C-terminal" evidence="3">
    <location>
        <begin position="2098"/>
        <end position="2208"/>
    </location>
</feature>
<dbReference type="STRING" id="6205.A0A0R3X5C0"/>
<dbReference type="Proteomes" id="UP000274429">
    <property type="component" value="Unassembled WGS sequence"/>
</dbReference>
<proteinExistence type="predicted"/>
<feature type="compositionally biased region" description="Low complexity" evidence="1">
    <location>
        <begin position="1941"/>
        <end position="1952"/>
    </location>
</feature>
<evidence type="ECO:0000256" key="1">
    <source>
        <dbReference type="SAM" id="MobiDB-lite"/>
    </source>
</evidence>
<protein>
    <submittedName>
        <fullName evidence="6">Protein unc-80</fullName>
    </submittedName>
</protein>
<accession>A0A0R3X5C0</accession>
<dbReference type="GO" id="GO:0030424">
    <property type="term" value="C:axon"/>
    <property type="evidence" value="ECO:0007669"/>
    <property type="project" value="TreeGrafter"/>
</dbReference>
<dbReference type="Pfam" id="PF19424">
    <property type="entry name" value="UNC80"/>
    <property type="match status" value="3"/>
</dbReference>
<feature type="compositionally biased region" description="Low complexity" evidence="1">
    <location>
        <begin position="2289"/>
        <end position="2300"/>
    </location>
</feature>
<feature type="region of interest" description="Disordered" evidence="1">
    <location>
        <begin position="2007"/>
        <end position="2095"/>
    </location>
</feature>
<feature type="compositionally biased region" description="Polar residues" evidence="1">
    <location>
        <begin position="2251"/>
        <end position="2266"/>
    </location>
</feature>
<feature type="domain" description="Protein UNC80 central region" evidence="2">
    <location>
        <begin position="1011"/>
        <end position="1232"/>
    </location>
</feature>
<feature type="compositionally biased region" description="Acidic residues" evidence="1">
    <location>
        <begin position="807"/>
        <end position="822"/>
    </location>
</feature>
<keyword evidence="5" id="KW-1185">Reference proteome</keyword>
<organism evidence="6">
    <name type="scientific">Hydatigena taeniaeformis</name>
    <name type="common">Feline tapeworm</name>
    <name type="synonym">Taenia taeniaeformis</name>
    <dbReference type="NCBI Taxonomy" id="6205"/>
    <lineage>
        <taxon>Eukaryota</taxon>
        <taxon>Metazoa</taxon>
        <taxon>Spiralia</taxon>
        <taxon>Lophotrochozoa</taxon>
        <taxon>Platyhelminthes</taxon>
        <taxon>Cestoda</taxon>
        <taxon>Eucestoda</taxon>
        <taxon>Cyclophyllidea</taxon>
        <taxon>Taeniidae</taxon>
        <taxon>Hydatigera</taxon>
    </lineage>
</organism>
<evidence type="ECO:0000313" key="4">
    <source>
        <dbReference type="EMBL" id="VDM33250.1"/>
    </source>
</evidence>
<dbReference type="GO" id="GO:0034703">
    <property type="term" value="C:cation channel complex"/>
    <property type="evidence" value="ECO:0007669"/>
    <property type="project" value="TreeGrafter"/>
</dbReference>
<dbReference type="WBParaSite" id="TTAC_0000865001-mRNA-1">
    <property type="protein sequence ID" value="TTAC_0000865001-mRNA-1"/>
    <property type="gene ID" value="TTAC_0000865001"/>
</dbReference>
<feature type="region of interest" description="Disordered" evidence="1">
    <location>
        <begin position="1937"/>
        <end position="1974"/>
    </location>
</feature>
<dbReference type="GO" id="GO:0005261">
    <property type="term" value="F:monoatomic cation channel activity"/>
    <property type="evidence" value="ECO:0007669"/>
    <property type="project" value="TreeGrafter"/>
</dbReference>
<gene>
    <name evidence="4" type="ORF">TTAC_LOCUS8635</name>
</gene>
<dbReference type="GO" id="GO:0055080">
    <property type="term" value="P:monoatomic cation homeostasis"/>
    <property type="evidence" value="ECO:0007669"/>
    <property type="project" value="TreeGrafter"/>
</dbReference>
<feature type="compositionally biased region" description="Polar residues" evidence="1">
    <location>
        <begin position="620"/>
        <end position="636"/>
    </location>
</feature>
<reference evidence="4 5" key="2">
    <citation type="submission" date="2018-11" db="EMBL/GenBank/DDBJ databases">
        <authorList>
            <consortium name="Pathogen Informatics"/>
        </authorList>
    </citation>
    <scope>NUCLEOTIDE SEQUENCE [LARGE SCALE GENOMIC DNA]</scope>
</reference>
<evidence type="ECO:0000259" key="3">
    <source>
        <dbReference type="Pfam" id="PF20262"/>
    </source>
</evidence>
<feature type="domain" description="Protein UNC80 C-terminal" evidence="3">
    <location>
        <begin position="1342"/>
        <end position="1941"/>
    </location>
</feature>
<evidence type="ECO:0000313" key="5">
    <source>
        <dbReference type="Proteomes" id="UP000274429"/>
    </source>
</evidence>
<feature type="region of interest" description="Disordered" evidence="1">
    <location>
        <begin position="523"/>
        <end position="689"/>
    </location>
</feature>
<dbReference type="PANTHER" id="PTHR31781">
    <property type="entry name" value="UNC80"/>
    <property type="match status" value="1"/>
</dbReference>
<reference evidence="6" key="1">
    <citation type="submission" date="2016-04" db="UniProtKB">
        <authorList>
            <consortium name="WormBaseParasite"/>
        </authorList>
    </citation>
    <scope>IDENTIFICATION</scope>
</reference>
<feature type="region of interest" description="Disordered" evidence="1">
    <location>
        <begin position="777"/>
        <end position="822"/>
    </location>
</feature>
<dbReference type="InterPro" id="IPR045852">
    <property type="entry name" value="UNC80_central"/>
</dbReference>
<feature type="region of interest" description="Disordered" evidence="1">
    <location>
        <begin position="392"/>
        <end position="431"/>
    </location>
</feature>
<dbReference type="InterPro" id="IPR046460">
    <property type="entry name" value="UNC80_C"/>
</dbReference>
<feature type="domain" description="Protein UNC80 central region" evidence="2">
    <location>
        <begin position="183"/>
        <end position="411"/>
    </location>
</feature>
<name>A0A0R3X5C0_HYDTA</name>
<evidence type="ECO:0000259" key="2">
    <source>
        <dbReference type="Pfam" id="PF19424"/>
    </source>
</evidence>
<feature type="region of interest" description="Disordered" evidence="1">
    <location>
        <begin position="2971"/>
        <end position="2990"/>
    </location>
</feature>
<dbReference type="EMBL" id="UYWX01020550">
    <property type="protein sequence ID" value="VDM33250.1"/>
    <property type="molecule type" value="Genomic_DNA"/>
</dbReference>
<dbReference type="OrthoDB" id="5584001at2759"/>
<feature type="domain" description="Protein UNC80 central region" evidence="2">
    <location>
        <begin position="664"/>
        <end position="754"/>
    </location>
</feature>
<feature type="region of interest" description="Disordered" evidence="1">
    <location>
        <begin position="2249"/>
        <end position="2326"/>
    </location>
</feature>